<keyword evidence="5" id="KW-0472">Membrane</keyword>
<evidence type="ECO:0000256" key="6">
    <source>
        <dbReference type="SAM" id="SignalP"/>
    </source>
</evidence>
<evidence type="ECO:0000256" key="1">
    <source>
        <dbReference type="ARBA" id="ARBA00004479"/>
    </source>
</evidence>
<evidence type="ECO:0000313" key="7">
    <source>
        <dbReference type="EMBL" id="CAB3371817.1"/>
    </source>
</evidence>
<reference evidence="7 8" key="1">
    <citation type="submission" date="2020-04" db="EMBL/GenBank/DDBJ databases">
        <authorList>
            <person name="Alioto T."/>
            <person name="Alioto T."/>
            <person name="Gomez Garrido J."/>
        </authorList>
    </citation>
    <scope>NUCLEOTIDE SEQUENCE [LARGE SCALE GENOMIC DNA]</scope>
</reference>
<feature type="transmembrane region" description="Helical" evidence="5">
    <location>
        <begin position="306"/>
        <end position="326"/>
    </location>
</feature>
<keyword evidence="4 5" id="KW-1133">Transmembrane helix</keyword>
<dbReference type="Proteomes" id="UP000494165">
    <property type="component" value="Unassembled WGS sequence"/>
</dbReference>
<organism evidence="7 8">
    <name type="scientific">Cloeon dipterum</name>
    <dbReference type="NCBI Taxonomy" id="197152"/>
    <lineage>
        <taxon>Eukaryota</taxon>
        <taxon>Metazoa</taxon>
        <taxon>Ecdysozoa</taxon>
        <taxon>Arthropoda</taxon>
        <taxon>Hexapoda</taxon>
        <taxon>Insecta</taxon>
        <taxon>Pterygota</taxon>
        <taxon>Palaeoptera</taxon>
        <taxon>Ephemeroptera</taxon>
        <taxon>Pisciforma</taxon>
        <taxon>Baetidae</taxon>
        <taxon>Cloeon</taxon>
    </lineage>
</organism>
<gene>
    <name evidence="7" type="ORF">CLODIP_2_CD00482</name>
</gene>
<keyword evidence="8" id="KW-1185">Reference proteome</keyword>
<keyword evidence="2 5" id="KW-0812">Transmembrane</keyword>
<proteinExistence type="predicted"/>
<comment type="caution">
    <text evidence="7">The sequence shown here is derived from an EMBL/GenBank/DDBJ whole genome shotgun (WGS) entry which is preliminary data.</text>
</comment>
<comment type="subcellular location">
    <subcellularLocation>
        <location evidence="1">Membrane</location>
        <topology evidence="1">Single-pass type I membrane protein</topology>
    </subcellularLocation>
</comment>
<evidence type="ECO:0000256" key="4">
    <source>
        <dbReference type="ARBA" id="ARBA00022989"/>
    </source>
</evidence>
<evidence type="ECO:0000256" key="5">
    <source>
        <dbReference type="SAM" id="Phobius"/>
    </source>
</evidence>
<name>A0A8S1CUT5_9INSE</name>
<protein>
    <recommendedName>
        <fullName evidence="9">PSI domain-containing protein</fullName>
    </recommendedName>
</protein>
<feature type="signal peptide" evidence="6">
    <location>
        <begin position="1"/>
        <end position="20"/>
    </location>
</feature>
<dbReference type="PANTHER" id="PTHR13055">
    <property type="entry name" value="TUMOR ENDOTHELIAL MARKER 7 RELATED"/>
    <property type="match status" value="1"/>
</dbReference>
<evidence type="ECO:0000256" key="3">
    <source>
        <dbReference type="ARBA" id="ARBA00022729"/>
    </source>
</evidence>
<dbReference type="PANTHER" id="PTHR13055:SF12">
    <property type="entry name" value="LD40707P"/>
    <property type="match status" value="1"/>
</dbReference>
<evidence type="ECO:0008006" key="9">
    <source>
        <dbReference type="Google" id="ProtNLM"/>
    </source>
</evidence>
<dbReference type="GO" id="GO:0016020">
    <property type="term" value="C:membrane"/>
    <property type="evidence" value="ECO:0007669"/>
    <property type="project" value="UniProtKB-SubCell"/>
</dbReference>
<dbReference type="AlphaFoldDB" id="A0A8S1CUT5"/>
<feature type="chain" id="PRO_5035868948" description="PSI domain-containing protein" evidence="6">
    <location>
        <begin position="21"/>
        <end position="348"/>
    </location>
</feature>
<evidence type="ECO:0000313" key="8">
    <source>
        <dbReference type="Proteomes" id="UP000494165"/>
    </source>
</evidence>
<sequence length="348" mass="39656">MEHLRFLSILFAIIVTQVSSFLANETTYLKNDFTRENEPLEVTDAHLSTLFVIEKREIFANYFLVDMKRDQDIYGGPDFVSMIIQVPFVFKVYGHNVQEVFVLREGGIKSADPNLKWNAIPLEIKMFDEFTFCQIRFHYDDASFAIQWEFGYDNCRNGTELSFQLNINADGRIDFIYKKIPFGNLKGVADNFGLSFEFKVPGSNDSFDLGLQLKVNETNIKSNTAIFSVPMLLCTNYLNRNSCLCEASIANPPLLCYWCPAIGICSSRNDFLKETWDEYGCEPRNYHDPGIDNPDSADRYPMSFEAVAAISIFLFLILVIGLVLYCRRVKCNCTCLANGLLTPEEGSV</sequence>
<dbReference type="EMBL" id="CADEPI010000066">
    <property type="protein sequence ID" value="CAB3371817.1"/>
    <property type="molecule type" value="Genomic_DNA"/>
</dbReference>
<evidence type="ECO:0000256" key="2">
    <source>
        <dbReference type="ARBA" id="ARBA00022692"/>
    </source>
</evidence>
<keyword evidence="3 6" id="KW-0732">Signal</keyword>
<dbReference type="InterPro" id="IPR031152">
    <property type="entry name" value="PLXDC"/>
</dbReference>
<accession>A0A8S1CUT5</accession>